<comment type="similarity">
    <text evidence="1">Belongs to the AfsR/DnrI/RedD regulatory family.</text>
</comment>
<dbReference type="EMBL" id="CP095749">
    <property type="protein sequence ID" value="WEB45505.1"/>
    <property type="molecule type" value="Genomic_DNA"/>
</dbReference>
<dbReference type="InterPro" id="IPR005158">
    <property type="entry name" value="BTAD"/>
</dbReference>
<dbReference type="SMART" id="SM01043">
    <property type="entry name" value="BTAD"/>
    <property type="match status" value="1"/>
</dbReference>
<proteinExistence type="inferred from homology"/>
<protein>
    <submittedName>
        <fullName evidence="8">AfsR/SARP family transcriptional regulator</fullName>
    </submittedName>
</protein>
<dbReference type="PROSITE" id="PS51755">
    <property type="entry name" value="OMPR_PHOB"/>
    <property type="match status" value="1"/>
</dbReference>
<accession>A0ABY8AKE5</accession>
<dbReference type="Proteomes" id="UP001218629">
    <property type="component" value="Chromosome"/>
</dbReference>
<organism evidence="8 9">
    <name type="scientific">Streptomyces yunnanensis</name>
    <dbReference type="NCBI Taxonomy" id="156453"/>
    <lineage>
        <taxon>Bacteria</taxon>
        <taxon>Bacillati</taxon>
        <taxon>Actinomycetota</taxon>
        <taxon>Actinomycetes</taxon>
        <taxon>Kitasatosporales</taxon>
        <taxon>Streptomycetaceae</taxon>
        <taxon>Streptomyces</taxon>
    </lineage>
</organism>
<dbReference type="Pfam" id="PF00486">
    <property type="entry name" value="Trans_reg_C"/>
    <property type="match status" value="1"/>
</dbReference>
<dbReference type="InterPro" id="IPR016032">
    <property type="entry name" value="Sig_transdc_resp-reg_C-effctor"/>
</dbReference>
<dbReference type="PANTHER" id="PTHR35807:SF1">
    <property type="entry name" value="TRANSCRIPTIONAL REGULATOR REDD"/>
    <property type="match status" value="1"/>
</dbReference>
<feature type="DNA-binding region" description="OmpR/PhoB-type" evidence="6">
    <location>
        <begin position="1"/>
        <end position="98"/>
    </location>
</feature>
<dbReference type="Pfam" id="PF03704">
    <property type="entry name" value="BTAD"/>
    <property type="match status" value="1"/>
</dbReference>
<keyword evidence="5" id="KW-0804">Transcription</keyword>
<evidence type="ECO:0000256" key="3">
    <source>
        <dbReference type="ARBA" id="ARBA00023015"/>
    </source>
</evidence>
<dbReference type="InterPro" id="IPR011990">
    <property type="entry name" value="TPR-like_helical_dom_sf"/>
</dbReference>
<dbReference type="SMART" id="SM00862">
    <property type="entry name" value="Trans_reg_C"/>
    <property type="match status" value="1"/>
</dbReference>
<evidence type="ECO:0000256" key="2">
    <source>
        <dbReference type="ARBA" id="ARBA00023012"/>
    </source>
</evidence>
<dbReference type="CDD" id="cd15831">
    <property type="entry name" value="BTAD"/>
    <property type="match status" value="1"/>
</dbReference>
<sequence length="284" mass="31832">MRFNLLGPFEIRTDDGRTYAPKAPKISQLLALLALRPREAVAVDVLARELWGQSPPGSALRTLQTHVYHARKMLAGERVTEPGRDLLLTEAPGYRLQVDDTEVDALTMEGLVQRAQREFAARAWERAADLVERALELWRGPTLSNVPVGGVLLGRLGWLEELRIRVLELRIDIAGQLGRHKEHLPELRTLVADYPLHEWFHGQLITALYRSGRRIEALQAYQNLHAILQRELGVEPPAHLQRLRADILDRAGSDPALLWDRSGGAPARPERCRLMTSTTTGTGG</sequence>
<name>A0ABY8AKE5_9ACTN</name>
<dbReference type="InterPro" id="IPR036388">
    <property type="entry name" value="WH-like_DNA-bd_sf"/>
</dbReference>
<dbReference type="PANTHER" id="PTHR35807">
    <property type="entry name" value="TRANSCRIPTIONAL REGULATOR REDD-RELATED"/>
    <property type="match status" value="1"/>
</dbReference>
<dbReference type="InterPro" id="IPR001867">
    <property type="entry name" value="OmpR/PhoB-type_DNA-bd"/>
</dbReference>
<dbReference type="RefSeq" id="WP_275311651.1">
    <property type="nucleotide sequence ID" value="NZ_CP095749.1"/>
</dbReference>
<dbReference type="InterPro" id="IPR051677">
    <property type="entry name" value="AfsR-DnrI-RedD_regulator"/>
</dbReference>
<keyword evidence="3" id="KW-0805">Transcription regulation</keyword>
<evidence type="ECO:0000256" key="6">
    <source>
        <dbReference type="PROSITE-ProRule" id="PRU01091"/>
    </source>
</evidence>
<evidence type="ECO:0000313" key="9">
    <source>
        <dbReference type="Proteomes" id="UP001218629"/>
    </source>
</evidence>
<evidence type="ECO:0000256" key="1">
    <source>
        <dbReference type="ARBA" id="ARBA00005820"/>
    </source>
</evidence>
<evidence type="ECO:0000259" key="7">
    <source>
        <dbReference type="PROSITE" id="PS51755"/>
    </source>
</evidence>
<dbReference type="SUPFAM" id="SSF48452">
    <property type="entry name" value="TPR-like"/>
    <property type="match status" value="1"/>
</dbReference>
<evidence type="ECO:0000313" key="8">
    <source>
        <dbReference type="EMBL" id="WEB45505.1"/>
    </source>
</evidence>
<keyword evidence="4 6" id="KW-0238">DNA-binding</keyword>
<feature type="domain" description="OmpR/PhoB-type" evidence="7">
    <location>
        <begin position="1"/>
        <end position="98"/>
    </location>
</feature>
<dbReference type="Gene3D" id="1.10.10.10">
    <property type="entry name" value="Winged helix-like DNA-binding domain superfamily/Winged helix DNA-binding domain"/>
    <property type="match status" value="1"/>
</dbReference>
<dbReference type="SUPFAM" id="SSF46894">
    <property type="entry name" value="C-terminal effector domain of the bipartite response regulators"/>
    <property type="match status" value="1"/>
</dbReference>
<evidence type="ECO:0000256" key="4">
    <source>
        <dbReference type="ARBA" id="ARBA00023125"/>
    </source>
</evidence>
<gene>
    <name evidence="8" type="ORF">MOV08_43645</name>
</gene>
<keyword evidence="9" id="KW-1185">Reference proteome</keyword>
<dbReference type="Gene3D" id="1.25.40.10">
    <property type="entry name" value="Tetratricopeptide repeat domain"/>
    <property type="match status" value="1"/>
</dbReference>
<keyword evidence="2" id="KW-0902">Two-component regulatory system</keyword>
<reference evidence="8 9" key="1">
    <citation type="submission" date="2022-03" db="EMBL/GenBank/DDBJ databases">
        <title>Streptomyces yunnanensis P86,complete genome.</title>
        <authorList>
            <person name="Chen S."/>
            <person name="Zhang Q."/>
        </authorList>
    </citation>
    <scope>NUCLEOTIDE SEQUENCE [LARGE SCALE GENOMIC DNA]</scope>
    <source>
        <strain evidence="8 9">P86</strain>
    </source>
</reference>
<evidence type="ECO:0000256" key="5">
    <source>
        <dbReference type="ARBA" id="ARBA00023163"/>
    </source>
</evidence>